<accession>A0ABY8G1U1</accession>
<protein>
    <recommendedName>
        <fullName evidence="4">Lipoprotein</fullName>
    </recommendedName>
</protein>
<evidence type="ECO:0008006" key="4">
    <source>
        <dbReference type="Google" id="ProtNLM"/>
    </source>
</evidence>
<evidence type="ECO:0000256" key="1">
    <source>
        <dbReference type="SAM" id="MobiDB-lite"/>
    </source>
</evidence>
<organism evidence="2 3">
    <name type="scientific">Arcanobacterium canis</name>
    <dbReference type="NCBI Taxonomy" id="999183"/>
    <lineage>
        <taxon>Bacteria</taxon>
        <taxon>Bacillati</taxon>
        <taxon>Actinomycetota</taxon>
        <taxon>Actinomycetes</taxon>
        <taxon>Actinomycetales</taxon>
        <taxon>Actinomycetaceae</taxon>
        <taxon>Arcanobacterium</taxon>
    </lineage>
</organism>
<sequence length="203" mass="21560">MEQRHLSLIALLATGALLAGCSGGADPRDGGTSSDSDTSSTTQTFTFGGALGPVESIHVEFPELLLDSMGSEADNLLVTSLDLKAHALDSAKYCAVDVTRTFSKGAEPQETRPIGELKEDSPEPGTYINGDGTVVTHVMKCALEPFADSTSETGVEKLGITKNGSPEDFAYVRFTVMKDGRVTITDSKIYGYQQDSSGNWLQK</sequence>
<reference evidence="2 3" key="1">
    <citation type="submission" date="2023-03" db="EMBL/GenBank/DDBJ databases">
        <title>Complete genome of Arcanobacterium canis strain DSM 25104 isolated in 2010 from a canine otitis externa in Germany.</title>
        <authorList>
            <person name="Borowiak M."/>
            <person name="Kreitlow A."/>
            <person name="Malorny B."/>
            <person name="Laemmler C."/>
            <person name="Prenger-Berninghoff E."/>
            <person name="Ploetz M."/>
            <person name="Abdulmawjood A."/>
        </authorList>
    </citation>
    <scope>NUCLEOTIDE SEQUENCE [LARGE SCALE GENOMIC DNA]</scope>
    <source>
        <strain evidence="2 3">DSM 25104</strain>
    </source>
</reference>
<dbReference type="Proteomes" id="UP001215216">
    <property type="component" value="Chromosome"/>
</dbReference>
<evidence type="ECO:0000313" key="3">
    <source>
        <dbReference type="Proteomes" id="UP001215216"/>
    </source>
</evidence>
<keyword evidence="3" id="KW-1185">Reference proteome</keyword>
<evidence type="ECO:0000313" key="2">
    <source>
        <dbReference type="EMBL" id="WFM83686.1"/>
    </source>
</evidence>
<name>A0ABY8G1U1_9ACTO</name>
<feature type="compositionally biased region" description="Low complexity" evidence="1">
    <location>
        <begin position="30"/>
        <end position="45"/>
    </location>
</feature>
<dbReference type="RefSeq" id="WP_278013081.1">
    <property type="nucleotide sequence ID" value="NZ_CP121208.1"/>
</dbReference>
<gene>
    <name evidence="2" type="ORF">P7079_01520</name>
</gene>
<dbReference type="EMBL" id="CP121208">
    <property type="protein sequence ID" value="WFM83686.1"/>
    <property type="molecule type" value="Genomic_DNA"/>
</dbReference>
<dbReference type="PROSITE" id="PS51257">
    <property type="entry name" value="PROKAR_LIPOPROTEIN"/>
    <property type="match status" value="1"/>
</dbReference>
<feature type="region of interest" description="Disordered" evidence="1">
    <location>
        <begin position="24"/>
        <end position="45"/>
    </location>
</feature>
<proteinExistence type="predicted"/>